<name>N9FFR6_9GAMM</name>
<dbReference type="RefSeq" id="WP_005062684.1">
    <property type="nucleotide sequence ID" value="NZ_KB849766.1"/>
</dbReference>
<dbReference type="STRING" id="262668.GCA_000931715_00026"/>
<protein>
    <recommendedName>
        <fullName evidence="4">Tyr recombinase domain-containing protein</fullName>
    </recommendedName>
</protein>
<keyword evidence="3" id="KW-1185">Reference proteome</keyword>
<dbReference type="InterPro" id="IPR013762">
    <property type="entry name" value="Integrase-like_cat_sf"/>
</dbReference>
<dbReference type="GO" id="GO:0003677">
    <property type="term" value="F:DNA binding"/>
    <property type="evidence" value="ECO:0007669"/>
    <property type="project" value="InterPro"/>
</dbReference>
<dbReference type="AlphaFoldDB" id="N9FFR6"/>
<dbReference type="eggNOG" id="COG0582">
    <property type="taxonomic scope" value="Bacteria"/>
</dbReference>
<dbReference type="Gene3D" id="1.10.443.10">
    <property type="entry name" value="Intergrase catalytic core"/>
    <property type="match status" value="1"/>
</dbReference>
<evidence type="ECO:0000313" key="2">
    <source>
        <dbReference type="EMBL" id="ENW03714.1"/>
    </source>
</evidence>
<organism evidence="2 3">
    <name type="scientific">Acinetobacter beijerinckii CIP 110307</name>
    <dbReference type="NCBI Taxonomy" id="1217648"/>
    <lineage>
        <taxon>Bacteria</taxon>
        <taxon>Pseudomonadati</taxon>
        <taxon>Pseudomonadota</taxon>
        <taxon>Gammaproteobacteria</taxon>
        <taxon>Moraxellales</taxon>
        <taxon>Moraxellaceae</taxon>
        <taxon>Acinetobacter</taxon>
    </lineage>
</organism>
<sequence length="639" mass="74508">MKNISTKNKIHFFNDEFSSCYPNDDTPISYDSNQQILSRFKDDIWDFTYYSHRPTGKKKIYFDVFDNCNVNLKKTIIYEYKIIIYGFIFCNTNTAKSSSIHTILGDYSIVIKNFLRFAIECNTSLNNFSKNIFLIKKIFEYISFHKRCKFGRFSNLFKKLSAISIVFKNHDLSLNQEQQKHLLTLKSLMSNEPYKQFLVIPSRIYFKLNLFIDEILKNFDQHSIFLQKSLLIKNIKNKKFYDFIKENNIYDYCLRYKISSFLKLSHHFIYIANLAQIKLIMFSGMRHSEVLLLPFNCYEKINLNNKTIYILNGYTSKFTKSGPIKTSWITSSQVSLAINVLQTITKGYLKSINVDLNTIDHDKVPLATFSGMRRKNPINSFYDYPYMRIILLKNALDNFNFDSRIDSNDLKELKLTTTAFEFESYNFKIGSHFRLSPHQFRRSLTVYAARSGFVKIPALKAQLKHITYCMTFYYANNAMKTINLFDKDLIESFVDEQHIDQFINFKSDVMNSISKLYGGEGFRLQTAKQGQILPLFLVDEKTALNNIRDGKMSYRRTPLGGCSRKGSCEEIAELTITPCITCKDAIFSDRTISALKVALKNFRNQLQNLAPDSLTAIHLATEINQIQNFIDNRTEIIGE</sequence>
<dbReference type="HOGENOM" id="CLU_027796_0_0_6"/>
<evidence type="ECO:0000256" key="1">
    <source>
        <dbReference type="ARBA" id="ARBA00023172"/>
    </source>
</evidence>
<dbReference type="InterPro" id="IPR011010">
    <property type="entry name" value="DNA_brk_join_enz"/>
</dbReference>
<evidence type="ECO:0000313" key="3">
    <source>
        <dbReference type="Proteomes" id="UP000017670"/>
    </source>
</evidence>
<dbReference type="GO" id="GO:0006310">
    <property type="term" value="P:DNA recombination"/>
    <property type="evidence" value="ECO:0007669"/>
    <property type="project" value="UniProtKB-KW"/>
</dbReference>
<dbReference type="GeneID" id="29857950"/>
<gene>
    <name evidence="2" type="ORF">F933_03114</name>
</gene>
<evidence type="ECO:0008006" key="4">
    <source>
        <dbReference type="Google" id="ProtNLM"/>
    </source>
</evidence>
<dbReference type="EMBL" id="APQL01000011">
    <property type="protein sequence ID" value="ENW03714.1"/>
    <property type="molecule type" value="Genomic_DNA"/>
</dbReference>
<accession>N9FFR6</accession>
<reference evidence="2 3" key="1">
    <citation type="submission" date="2013-02" db="EMBL/GenBank/DDBJ databases">
        <title>The Genome Sequence of Acinetobacter beijerinckii CIP 110307.</title>
        <authorList>
            <consortium name="The Broad Institute Genome Sequencing Platform"/>
            <consortium name="The Broad Institute Genome Sequencing Center for Infectious Disease"/>
            <person name="Cerqueira G."/>
            <person name="Feldgarden M."/>
            <person name="Courvalin P."/>
            <person name="Perichon B."/>
            <person name="Grillot-Courvalin C."/>
            <person name="Clermont D."/>
            <person name="Rocha E."/>
            <person name="Yoon E.-J."/>
            <person name="Nemec A."/>
            <person name="Walker B."/>
            <person name="Young S.K."/>
            <person name="Zeng Q."/>
            <person name="Gargeya S."/>
            <person name="Fitzgerald M."/>
            <person name="Haas B."/>
            <person name="Abouelleil A."/>
            <person name="Alvarado L."/>
            <person name="Arachchi H.M."/>
            <person name="Berlin A.M."/>
            <person name="Chapman S.B."/>
            <person name="Dewar J."/>
            <person name="Goldberg J."/>
            <person name="Griggs A."/>
            <person name="Gujja S."/>
            <person name="Hansen M."/>
            <person name="Howarth C."/>
            <person name="Imamovic A."/>
            <person name="Larimer J."/>
            <person name="McCowan C."/>
            <person name="Murphy C."/>
            <person name="Neiman D."/>
            <person name="Pearson M."/>
            <person name="Priest M."/>
            <person name="Roberts A."/>
            <person name="Saif S."/>
            <person name="Shea T."/>
            <person name="Sisk P."/>
            <person name="Sykes S."/>
            <person name="Wortman J."/>
            <person name="Nusbaum C."/>
            <person name="Birren B."/>
        </authorList>
    </citation>
    <scope>NUCLEOTIDE SEQUENCE [LARGE SCALE GENOMIC DNA]</scope>
    <source>
        <strain evidence="2 3">CIP 110307</strain>
    </source>
</reference>
<keyword evidence="1" id="KW-0233">DNA recombination</keyword>
<dbReference type="Proteomes" id="UP000017670">
    <property type="component" value="Unassembled WGS sequence"/>
</dbReference>
<dbReference type="GO" id="GO:0015074">
    <property type="term" value="P:DNA integration"/>
    <property type="evidence" value="ECO:0007669"/>
    <property type="project" value="InterPro"/>
</dbReference>
<comment type="caution">
    <text evidence="2">The sequence shown here is derived from an EMBL/GenBank/DDBJ whole genome shotgun (WGS) entry which is preliminary data.</text>
</comment>
<proteinExistence type="predicted"/>
<dbReference type="PATRIC" id="fig|1217648.3.peg.3034"/>
<dbReference type="SUPFAM" id="SSF56349">
    <property type="entry name" value="DNA breaking-rejoining enzymes"/>
    <property type="match status" value="1"/>
</dbReference>